<evidence type="ECO:0000313" key="1">
    <source>
        <dbReference type="EMBL" id="RVW34484.1"/>
    </source>
</evidence>
<gene>
    <name evidence="1" type="ORF">CK203_081369</name>
</gene>
<evidence type="ECO:0000313" key="2">
    <source>
        <dbReference type="Proteomes" id="UP000288805"/>
    </source>
</evidence>
<dbReference type="AlphaFoldDB" id="A0A438DG85"/>
<protein>
    <submittedName>
        <fullName evidence="1">Uncharacterized protein</fullName>
    </submittedName>
</protein>
<proteinExistence type="predicted"/>
<dbReference type="Proteomes" id="UP000288805">
    <property type="component" value="Unassembled WGS sequence"/>
</dbReference>
<accession>A0A438DG85</accession>
<organism evidence="1 2">
    <name type="scientific">Vitis vinifera</name>
    <name type="common">Grape</name>
    <dbReference type="NCBI Taxonomy" id="29760"/>
    <lineage>
        <taxon>Eukaryota</taxon>
        <taxon>Viridiplantae</taxon>
        <taxon>Streptophyta</taxon>
        <taxon>Embryophyta</taxon>
        <taxon>Tracheophyta</taxon>
        <taxon>Spermatophyta</taxon>
        <taxon>Magnoliopsida</taxon>
        <taxon>eudicotyledons</taxon>
        <taxon>Gunneridae</taxon>
        <taxon>Pentapetalae</taxon>
        <taxon>rosids</taxon>
        <taxon>Vitales</taxon>
        <taxon>Vitaceae</taxon>
        <taxon>Viteae</taxon>
        <taxon>Vitis</taxon>
    </lineage>
</organism>
<sequence length="54" mass="6360">MVVVPTLEDAHTCMNKLEQRIRQLRLSDRGMVWDDFDELPMASLPAKFRMPEIE</sequence>
<name>A0A438DG85_VITVI</name>
<reference evidence="1 2" key="1">
    <citation type="journal article" date="2018" name="PLoS Genet.">
        <title>Population sequencing reveals clonal diversity and ancestral inbreeding in the grapevine cultivar Chardonnay.</title>
        <authorList>
            <person name="Roach M.J."/>
            <person name="Johnson D.L."/>
            <person name="Bohlmann J."/>
            <person name="van Vuuren H.J."/>
            <person name="Jones S.J."/>
            <person name="Pretorius I.S."/>
            <person name="Schmidt S.A."/>
            <person name="Borneman A.R."/>
        </authorList>
    </citation>
    <scope>NUCLEOTIDE SEQUENCE [LARGE SCALE GENOMIC DNA]</scope>
    <source>
        <strain evidence="2">cv. Chardonnay</strain>
        <tissue evidence="1">Leaf</tissue>
    </source>
</reference>
<comment type="caution">
    <text evidence="1">The sequence shown here is derived from an EMBL/GenBank/DDBJ whole genome shotgun (WGS) entry which is preliminary data.</text>
</comment>
<dbReference type="EMBL" id="QGNW01001641">
    <property type="protein sequence ID" value="RVW34484.1"/>
    <property type="molecule type" value="Genomic_DNA"/>
</dbReference>